<keyword evidence="4" id="KW-1185">Reference proteome</keyword>
<evidence type="ECO:0000256" key="2">
    <source>
        <dbReference type="SAM" id="SignalP"/>
    </source>
</evidence>
<evidence type="ECO:0000313" key="4">
    <source>
        <dbReference type="Proteomes" id="UP000009022"/>
    </source>
</evidence>
<evidence type="ECO:0000256" key="1">
    <source>
        <dbReference type="SAM" id="MobiDB-lite"/>
    </source>
</evidence>
<gene>
    <name evidence="3" type="ORF">TRIADDRAFT_64229</name>
</gene>
<sequence>MVTINAVVVLSVIALIALSCSDPVYPNYRDHENDEDADRALEVNEAGDDNESETQRKDSDEDILDQQINDGINLKASIDSEDINNDRDYIVADESNPKATHDQSIHRFINKILWGASSSRENKNYRPLSRRRHWWVLGKK</sequence>
<reference evidence="3 4" key="1">
    <citation type="journal article" date="2008" name="Nature">
        <title>The Trichoplax genome and the nature of placozoans.</title>
        <authorList>
            <person name="Srivastava M."/>
            <person name="Begovic E."/>
            <person name="Chapman J."/>
            <person name="Putnam N.H."/>
            <person name="Hellsten U."/>
            <person name="Kawashima T."/>
            <person name="Kuo A."/>
            <person name="Mitros T."/>
            <person name="Salamov A."/>
            <person name="Carpenter M.L."/>
            <person name="Signorovitch A.Y."/>
            <person name="Moreno M.A."/>
            <person name="Kamm K."/>
            <person name="Grimwood J."/>
            <person name="Schmutz J."/>
            <person name="Shapiro H."/>
            <person name="Grigoriev I.V."/>
            <person name="Buss L.W."/>
            <person name="Schierwater B."/>
            <person name="Dellaporta S.L."/>
            <person name="Rokhsar D.S."/>
        </authorList>
    </citation>
    <scope>NUCLEOTIDE SEQUENCE [LARGE SCALE GENOMIC DNA]</scope>
    <source>
        <strain evidence="3 4">Grell-BS-1999</strain>
    </source>
</reference>
<feature type="chain" id="PRO_5002797261" evidence="2">
    <location>
        <begin position="22"/>
        <end position="140"/>
    </location>
</feature>
<dbReference type="EMBL" id="DS985252">
    <property type="protein sequence ID" value="EDV21813.1"/>
    <property type="molecule type" value="Genomic_DNA"/>
</dbReference>
<accession>B3S6T3</accession>
<keyword evidence="2" id="KW-0732">Signal</keyword>
<feature type="region of interest" description="Disordered" evidence="1">
    <location>
        <begin position="42"/>
        <end position="63"/>
    </location>
</feature>
<dbReference type="HOGENOM" id="CLU_1837667_0_0_1"/>
<dbReference type="Proteomes" id="UP000009022">
    <property type="component" value="Unassembled WGS sequence"/>
</dbReference>
<organism evidence="3 4">
    <name type="scientific">Trichoplax adhaerens</name>
    <name type="common">Trichoplax reptans</name>
    <dbReference type="NCBI Taxonomy" id="10228"/>
    <lineage>
        <taxon>Eukaryota</taxon>
        <taxon>Metazoa</taxon>
        <taxon>Placozoa</taxon>
        <taxon>Uniplacotomia</taxon>
        <taxon>Trichoplacea</taxon>
        <taxon>Trichoplacidae</taxon>
        <taxon>Trichoplax</taxon>
    </lineage>
</organism>
<evidence type="ECO:0000313" key="3">
    <source>
        <dbReference type="EMBL" id="EDV21813.1"/>
    </source>
</evidence>
<name>B3S6T3_TRIAD</name>
<dbReference type="KEGG" id="tad:TRIADDRAFT_64229"/>
<dbReference type="GeneID" id="6757174"/>
<dbReference type="InParanoid" id="B3S6T3"/>
<proteinExistence type="predicted"/>
<dbReference type="RefSeq" id="XP_002115961.1">
    <property type="nucleotide sequence ID" value="XM_002115925.1"/>
</dbReference>
<dbReference type="CTD" id="6757174"/>
<protein>
    <submittedName>
        <fullName evidence="3">Expressed protein</fullName>
    </submittedName>
</protein>
<feature type="signal peptide" evidence="2">
    <location>
        <begin position="1"/>
        <end position="21"/>
    </location>
</feature>
<dbReference type="AlphaFoldDB" id="B3S6T3"/>